<name>A0AA38S0N6_9PEZI</name>
<feature type="compositionally biased region" description="Low complexity" evidence="1">
    <location>
        <begin position="32"/>
        <end position="43"/>
    </location>
</feature>
<dbReference type="Proteomes" id="UP001174694">
    <property type="component" value="Unassembled WGS sequence"/>
</dbReference>
<evidence type="ECO:0000313" key="3">
    <source>
        <dbReference type="Proteomes" id="UP001174694"/>
    </source>
</evidence>
<gene>
    <name evidence="2" type="ORF">NKR23_g5935</name>
</gene>
<accession>A0AA38S0N6</accession>
<evidence type="ECO:0000256" key="1">
    <source>
        <dbReference type="SAM" id="MobiDB-lite"/>
    </source>
</evidence>
<comment type="caution">
    <text evidence="2">The sequence shown here is derived from an EMBL/GenBank/DDBJ whole genome shotgun (WGS) entry which is preliminary data.</text>
</comment>
<feature type="region of interest" description="Disordered" evidence="1">
    <location>
        <begin position="1"/>
        <end position="48"/>
    </location>
</feature>
<proteinExistence type="predicted"/>
<sequence>MPSTSTTTTEERAQPWQSMPEVQNLFKPETPAASGQSGASTQADKAEDEPLKLNLFRINLNAATTNIANVEEKH</sequence>
<keyword evidence="3" id="KW-1185">Reference proteome</keyword>
<dbReference type="EMBL" id="JANBVO010000016">
    <property type="protein sequence ID" value="KAJ9144511.1"/>
    <property type="molecule type" value="Genomic_DNA"/>
</dbReference>
<evidence type="ECO:0000313" key="2">
    <source>
        <dbReference type="EMBL" id="KAJ9144511.1"/>
    </source>
</evidence>
<reference evidence="2" key="1">
    <citation type="submission" date="2022-07" db="EMBL/GenBank/DDBJ databases">
        <title>Fungi with potential for degradation of polypropylene.</title>
        <authorList>
            <person name="Gostincar C."/>
        </authorList>
    </citation>
    <scope>NUCLEOTIDE SEQUENCE</scope>
    <source>
        <strain evidence="2">EXF-13308</strain>
    </source>
</reference>
<organism evidence="2 3">
    <name type="scientific">Pleurostoma richardsiae</name>
    <dbReference type="NCBI Taxonomy" id="41990"/>
    <lineage>
        <taxon>Eukaryota</taxon>
        <taxon>Fungi</taxon>
        <taxon>Dikarya</taxon>
        <taxon>Ascomycota</taxon>
        <taxon>Pezizomycotina</taxon>
        <taxon>Sordariomycetes</taxon>
        <taxon>Sordariomycetidae</taxon>
        <taxon>Calosphaeriales</taxon>
        <taxon>Pleurostomataceae</taxon>
        <taxon>Pleurostoma</taxon>
    </lineage>
</organism>
<dbReference type="AlphaFoldDB" id="A0AA38S0N6"/>
<protein>
    <submittedName>
        <fullName evidence="2">Uncharacterized protein</fullName>
    </submittedName>
</protein>